<dbReference type="PANTHER" id="PTHR10963:SF60">
    <property type="entry name" value="GRAM-NEGATIVE BACTERIA-BINDING PROTEIN 1-RELATED"/>
    <property type="match status" value="1"/>
</dbReference>
<feature type="chain" id="PRO_5020389492" evidence="1">
    <location>
        <begin position="19"/>
        <end position="307"/>
    </location>
</feature>
<feature type="signal peptide" evidence="1">
    <location>
        <begin position="1"/>
        <end position="18"/>
    </location>
</feature>
<dbReference type="AlphaFoldDB" id="A0A4U7APD8"/>
<sequence length="307" mass="33295">MVCLRSLALCAIVVPVLAVPSIPGFTLTWAEDFDGVPGSLPDNDDWIIDTGTSYPGGPPNWGTGETQTYTADPRNVQLTGDGSLKITPLKKPNGTWTSSRIETRRTDFQAEKGGKMRIQGRIKLPNVGGAKALGYWAAFWTLGEDLRGNYWNWPSIGELDIMENVNGVDRTYAAMHCGTNPGGACNEPNGLGNSRSCPGSSCNGNWHVYTIEVDRTRRPEIIRWYVDGQLYHNVTQTTVDGQPYHNATQTTSRNSTWAQAVHGGHFLLLNIAMGGGFPNGVSGMSTPSNTTVSGQSMFVDYVAVYNS</sequence>
<name>A0A4U7APD8_9PEZI</name>
<dbReference type="PROSITE" id="PS51762">
    <property type="entry name" value="GH16_2"/>
    <property type="match status" value="1"/>
</dbReference>
<dbReference type="InterPro" id="IPR013320">
    <property type="entry name" value="ConA-like_dom_sf"/>
</dbReference>
<keyword evidence="3" id="KW-0378">Hydrolase</keyword>
<accession>A0A4U7APD8</accession>
<proteinExistence type="predicted"/>
<feature type="domain" description="GH16" evidence="2">
    <location>
        <begin position="31"/>
        <end position="307"/>
    </location>
</feature>
<dbReference type="PANTHER" id="PTHR10963">
    <property type="entry name" value="GLYCOSYL HYDROLASE-RELATED"/>
    <property type="match status" value="1"/>
</dbReference>
<evidence type="ECO:0000259" key="2">
    <source>
        <dbReference type="PROSITE" id="PS51762"/>
    </source>
</evidence>
<dbReference type="InterPro" id="IPR050546">
    <property type="entry name" value="Glycosyl_Hydrlase_16"/>
</dbReference>
<keyword evidence="1" id="KW-0732">Signal</keyword>
<reference evidence="3 4" key="1">
    <citation type="submission" date="2018-02" db="EMBL/GenBank/DDBJ databases">
        <title>Draft genome sequences of Elsinoe sp., causing black scab on jojoba.</title>
        <authorList>
            <person name="Stodart B."/>
            <person name="Jeffress S."/>
            <person name="Ash G."/>
            <person name="Arun Chinnappa K."/>
        </authorList>
    </citation>
    <scope>NUCLEOTIDE SEQUENCE [LARGE SCALE GENOMIC DNA]</scope>
    <source>
        <strain evidence="3 4">Hillstone_2</strain>
    </source>
</reference>
<protein>
    <submittedName>
        <fullName evidence="3">Putative glycosyl hydrolases family 16 protein</fullName>
    </submittedName>
</protein>
<dbReference type="Pfam" id="PF26113">
    <property type="entry name" value="GH16_XgeA"/>
    <property type="match status" value="1"/>
</dbReference>
<comment type="caution">
    <text evidence="3">The sequence shown here is derived from an EMBL/GenBank/DDBJ whole genome shotgun (WGS) entry which is preliminary data.</text>
</comment>
<dbReference type="GO" id="GO:0005975">
    <property type="term" value="P:carbohydrate metabolic process"/>
    <property type="evidence" value="ECO:0007669"/>
    <property type="project" value="InterPro"/>
</dbReference>
<dbReference type="EMBL" id="PTQR01000104">
    <property type="protein sequence ID" value="TKX20003.1"/>
    <property type="molecule type" value="Genomic_DNA"/>
</dbReference>
<dbReference type="InterPro" id="IPR000757">
    <property type="entry name" value="Beta-glucanase-like"/>
</dbReference>
<dbReference type="GO" id="GO:0004553">
    <property type="term" value="F:hydrolase activity, hydrolyzing O-glycosyl compounds"/>
    <property type="evidence" value="ECO:0007669"/>
    <property type="project" value="InterPro"/>
</dbReference>
<evidence type="ECO:0000313" key="3">
    <source>
        <dbReference type="EMBL" id="TKX20003.1"/>
    </source>
</evidence>
<gene>
    <name evidence="3" type="ORF">C1H76_7887</name>
</gene>
<organism evidence="3 4">
    <name type="scientific">Elsinoe australis</name>
    <dbReference type="NCBI Taxonomy" id="40998"/>
    <lineage>
        <taxon>Eukaryota</taxon>
        <taxon>Fungi</taxon>
        <taxon>Dikarya</taxon>
        <taxon>Ascomycota</taxon>
        <taxon>Pezizomycotina</taxon>
        <taxon>Dothideomycetes</taxon>
        <taxon>Dothideomycetidae</taxon>
        <taxon>Myriangiales</taxon>
        <taxon>Elsinoaceae</taxon>
        <taxon>Elsinoe</taxon>
    </lineage>
</organism>
<evidence type="ECO:0000256" key="1">
    <source>
        <dbReference type="SAM" id="SignalP"/>
    </source>
</evidence>
<dbReference type="Proteomes" id="UP000308133">
    <property type="component" value="Unassembled WGS sequence"/>
</dbReference>
<dbReference type="CDD" id="cd02182">
    <property type="entry name" value="GH16_Strep_laminarinase_like"/>
    <property type="match status" value="1"/>
</dbReference>
<dbReference type="SUPFAM" id="SSF49899">
    <property type="entry name" value="Concanavalin A-like lectins/glucanases"/>
    <property type="match status" value="1"/>
</dbReference>
<dbReference type="Gene3D" id="2.60.120.200">
    <property type="match status" value="1"/>
</dbReference>
<evidence type="ECO:0000313" key="4">
    <source>
        <dbReference type="Proteomes" id="UP000308133"/>
    </source>
</evidence>